<reference evidence="1" key="1">
    <citation type="submission" date="2023-10" db="EMBL/GenBank/DDBJ databases">
        <authorList>
            <person name="Rodriguez Cubillos JULIANA M."/>
            <person name="De Vega J."/>
        </authorList>
    </citation>
    <scope>NUCLEOTIDE SEQUENCE</scope>
</reference>
<comment type="caution">
    <text evidence="1">The sequence shown here is derived from an EMBL/GenBank/DDBJ whole genome shotgun (WGS) entry which is preliminary data.</text>
</comment>
<evidence type="ECO:0000313" key="1">
    <source>
        <dbReference type="EMBL" id="CAJ2643499.1"/>
    </source>
</evidence>
<dbReference type="Proteomes" id="UP001177021">
    <property type="component" value="Unassembled WGS sequence"/>
</dbReference>
<sequence length="167" mass="18630">MFTLKPIFSNSLNLPVLTSLSLKYFAFAPSEYIFGCVTVDPFSVFKMLNTLIIDCRIVLNAQHLCISSAFLIKNSPSAKSSSIDTVVMMPLPSSQISAHLDPKLPPHLVEEFLETMMFLALPRLPLLSSVWSATMRENNHAKAEKRCGSNSWSNTTLLNSITLIMKY</sequence>
<name>A0ACB0JEJ3_TRIPR</name>
<dbReference type="EMBL" id="CASHSV030000034">
    <property type="protein sequence ID" value="CAJ2643499.1"/>
    <property type="molecule type" value="Genomic_DNA"/>
</dbReference>
<proteinExistence type="predicted"/>
<protein>
    <submittedName>
        <fullName evidence="1">Uncharacterized protein</fullName>
    </submittedName>
</protein>
<accession>A0ACB0JEJ3</accession>
<keyword evidence="2" id="KW-1185">Reference proteome</keyword>
<organism evidence="1 2">
    <name type="scientific">Trifolium pratense</name>
    <name type="common">Red clover</name>
    <dbReference type="NCBI Taxonomy" id="57577"/>
    <lineage>
        <taxon>Eukaryota</taxon>
        <taxon>Viridiplantae</taxon>
        <taxon>Streptophyta</taxon>
        <taxon>Embryophyta</taxon>
        <taxon>Tracheophyta</taxon>
        <taxon>Spermatophyta</taxon>
        <taxon>Magnoliopsida</taxon>
        <taxon>eudicotyledons</taxon>
        <taxon>Gunneridae</taxon>
        <taxon>Pentapetalae</taxon>
        <taxon>rosids</taxon>
        <taxon>fabids</taxon>
        <taxon>Fabales</taxon>
        <taxon>Fabaceae</taxon>
        <taxon>Papilionoideae</taxon>
        <taxon>50 kb inversion clade</taxon>
        <taxon>NPAAA clade</taxon>
        <taxon>Hologalegina</taxon>
        <taxon>IRL clade</taxon>
        <taxon>Trifolieae</taxon>
        <taxon>Trifolium</taxon>
    </lineage>
</organism>
<evidence type="ECO:0000313" key="2">
    <source>
        <dbReference type="Proteomes" id="UP001177021"/>
    </source>
</evidence>
<gene>
    <name evidence="1" type="ORF">MILVUS5_LOCUS12719</name>
</gene>